<dbReference type="GO" id="GO:0003677">
    <property type="term" value="F:DNA binding"/>
    <property type="evidence" value="ECO:0007669"/>
    <property type="project" value="UniProtKB-KW"/>
</dbReference>
<dbReference type="EMBL" id="JACIIU010000023">
    <property type="protein sequence ID" value="MBB6262321.1"/>
    <property type="molecule type" value="Genomic_DNA"/>
</dbReference>
<dbReference type="PANTHER" id="PTHR35528">
    <property type="entry name" value="BLL1675 PROTEIN"/>
    <property type="match status" value="1"/>
</dbReference>
<evidence type="ECO:0000259" key="4">
    <source>
        <dbReference type="Pfam" id="PF13610"/>
    </source>
</evidence>
<dbReference type="NCBIfam" id="NF033587">
    <property type="entry name" value="transpos_IS6"/>
    <property type="match status" value="1"/>
</dbReference>
<protein>
    <submittedName>
        <fullName evidence="5">Putative transposase</fullName>
    </submittedName>
</protein>
<sequence>MTAPHASVYHGHRFPAEIIAEAVWLYFRFPLSFRMVEDMLAYRGIIVTHKTVREWAEKFGRDHANTNRRRTPRLGDKWHLAEAVITIKGKHHILWRAVDQHGFVLDVLVQKRRNTKAAKRFMRKLLSGHGYSPRVMVTDKLSSYGAGKRELGLTVCDHRQHKGLNN</sequence>
<feature type="domain" description="DDE" evidence="4">
    <location>
        <begin position="76"/>
        <end position="166"/>
    </location>
</feature>
<comment type="caution">
    <text evidence="5">The sequence shown here is derived from an EMBL/GenBank/DDBJ whole genome shotgun (WGS) entry which is preliminary data.</text>
</comment>
<evidence type="ECO:0000256" key="3">
    <source>
        <dbReference type="ARBA" id="ARBA00023172"/>
    </source>
</evidence>
<dbReference type="GO" id="GO:0032196">
    <property type="term" value="P:transposition"/>
    <property type="evidence" value="ECO:0007669"/>
    <property type="project" value="UniProtKB-KW"/>
</dbReference>
<dbReference type="Proteomes" id="UP000555393">
    <property type="component" value="Unassembled WGS sequence"/>
</dbReference>
<dbReference type="AlphaFoldDB" id="A0A841M7U4"/>
<name>A0A841M7U4_9HYPH</name>
<proteinExistence type="predicted"/>
<reference evidence="5 6" key="1">
    <citation type="submission" date="2020-08" db="EMBL/GenBank/DDBJ databases">
        <title>Genomic Encyclopedia of Type Strains, Phase IV (KMG-IV): sequencing the most valuable type-strain genomes for metagenomic binning, comparative biology and taxonomic classification.</title>
        <authorList>
            <person name="Goeker M."/>
        </authorList>
    </citation>
    <scope>NUCLEOTIDE SEQUENCE [LARGE SCALE GENOMIC DNA]</scope>
    <source>
        <strain evidence="5 6">DSM 22336</strain>
    </source>
</reference>
<keyword evidence="1" id="KW-0815">Transposition</keyword>
<organism evidence="5 6">
    <name type="scientific">Paenochrobactrum gallinarii</name>
    <dbReference type="NCBI Taxonomy" id="643673"/>
    <lineage>
        <taxon>Bacteria</taxon>
        <taxon>Pseudomonadati</taxon>
        <taxon>Pseudomonadota</taxon>
        <taxon>Alphaproteobacteria</taxon>
        <taxon>Hyphomicrobiales</taxon>
        <taxon>Brucellaceae</taxon>
        <taxon>Paenochrobactrum</taxon>
    </lineage>
</organism>
<accession>A0A841M7U4</accession>
<dbReference type="InterPro" id="IPR052183">
    <property type="entry name" value="IS_Transposase"/>
</dbReference>
<dbReference type="Pfam" id="PF13610">
    <property type="entry name" value="DDE_Tnp_IS240"/>
    <property type="match status" value="1"/>
</dbReference>
<evidence type="ECO:0000256" key="1">
    <source>
        <dbReference type="ARBA" id="ARBA00022578"/>
    </source>
</evidence>
<dbReference type="InterPro" id="IPR047930">
    <property type="entry name" value="Transpos_IS6"/>
</dbReference>
<evidence type="ECO:0000313" key="5">
    <source>
        <dbReference type="EMBL" id="MBB6262321.1"/>
    </source>
</evidence>
<keyword evidence="2" id="KW-0238">DNA-binding</keyword>
<evidence type="ECO:0000313" key="6">
    <source>
        <dbReference type="Proteomes" id="UP000555393"/>
    </source>
</evidence>
<keyword evidence="6" id="KW-1185">Reference proteome</keyword>
<gene>
    <name evidence="5" type="ORF">FHS77_002893</name>
</gene>
<dbReference type="InterPro" id="IPR032874">
    <property type="entry name" value="DDE_dom"/>
</dbReference>
<dbReference type="GO" id="GO:0006310">
    <property type="term" value="P:DNA recombination"/>
    <property type="evidence" value="ECO:0007669"/>
    <property type="project" value="UniProtKB-KW"/>
</dbReference>
<keyword evidence="3" id="KW-0233">DNA recombination</keyword>
<evidence type="ECO:0000256" key="2">
    <source>
        <dbReference type="ARBA" id="ARBA00023125"/>
    </source>
</evidence>
<dbReference type="PANTHER" id="PTHR35528:SF3">
    <property type="entry name" value="BLL1675 PROTEIN"/>
    <property type="match status" value="1"/>
</dbReference>